<name>A0A1X7LYY0_9BACL</name>
<dbReference type="InterPro" id="IPR014729">
    <property type="entry name" value="Rossmann-like_a/b/a_fold"/>
</dbReference>
<dbReference type="Gene3D" id="3.30.465.60">
    <property type="match status" value="1"/>
</dbReference>
<protein>
    <recommendedName>
        <fullName evidence="8">tRNA(Ile)-lysidine synthase</fullName>
        <ecNumber evidence="8">6.3.4.19</ecNumber>
    </recommendedName>
    <alternativeName>
        <fullName evidence="8">tRNA(Ile)-2-lysyl-cytidine synthase</fullName>
    </alternativeName>
    <alternativeName>
        <fullName evidence="8">tRNA(Ile)-lysidine synthetase</fullName>
    </alternativeName>
</protein>
<dbReference type="EMBL" id="FXAZ01000011">
    <property type="protein sequence ID" value="SMG59031.1"/>
    <property type="molecule type" value="Genomic_DNA"/>
</dbReference>
<evidence type="ECO:0000256" key="4">
    <source>
        <dbReference type="ARBA" id="ARBA00022694"/>
    </source>
</evidence>
<evidence type="ECO:0000313" key="10">
    <source>
        <dbReference type="EMBL" id="SMG59031.1"/>
    </source>
</evidence>
<comment type="subcellular location">
    <subcellularLocation>
        <location evidence="1 8">Cytoplasm</location>
    </subcellularLocation>
</comment>
<dbReference type="GO" id="GO:0032267">
    <property type="term" value="F:tRNA(Ile)-lysidine synthase activity"/>
    <property type="evidence" value="ECO:0007669"/>
    <property type="project" value="UniProtKB-EC"/>
</dbReference>
<dbReference type="AlphaFoldDB" id="A0A1X7LYY0"/>
<sequence length="511" mass="58432">MVQAGQPNKGQNWQHWVHETYRQAQYGQLLHGKTMVVAVSGGPDSMLLMHWLAEVRHLQDNPMQIIVAHVHHGFRLEESQQEALLVKQAAEELGLIFEMTQVDSPGYAKKHHLNPQAAARELRYAFLKSVANKYNSPAIALAHHADDQAETVLMHMLRGAGSSGLRGISWIREEEGIRYVRPFLHVRKQELVAWCQTRGIAYALDSSNQKRAYLRNRLRLDIMPLLEQENPRITEALVQLAETMAAEDDWQQQHTDELFRSHVHSFGVEVKEDTGALEGTLKQQYLRFAMQYTAGCLMKRDVFLSVHVALQRRLIKLILNYLFLEAEQADFSTIERLRLRITEPKTTWREEAGNKVIAIREYDHIAWLSGRRDGAEPASVQCHIERGSGEMFYSSYPSKIVWNEMAVRQMEPDFLGDKFDAMFDADAIQWPISVRTRRQGDRMRVKGLNGSKKVQDMFVDAKVPSSLRDAMPIVEDASGQILWLPGIRRSDIALIGPATRSVVHIRFEPVS</sequence>
<feature type="domain" description="Lysidine-tRNA(Ile) synthetase C-terminal" evidence="9">
    <location>
        <begin position="432"/>
        <end position="505"/>
    </location>
</feature>
<evidence type="ECO:0000256" key="5">
    <source>
        <dbReference type="ARBA" id="ARBA00022741"/>
    </source>
</evidence>
<dbReference type="Pfam" id="PF01171">
    <property type="entry name" value="ATP_bind_3"/>
    <property type="match status" value="1"/>
</dbReference>
<accession>A0A1X7LYY0</accession>
<dbReference type="NCBIfam" id="TIGR02433">
    <property type="entry name" value="lysidine_TilS_C"/>
    <property type="match status" value="1"/>
</dbReference>
<dbReference type="InterPro" id="IPR012796">
    <property type="entry name" value="Lysidine-tRNA-synth_C"/>
</dbReference>
<organism evidence="10 11">
    <name type="scientific">Paenibacillus aquistagni</name>
    <dbReference type="NCBI Taxonomy" id="1852522"/>
    <lineage>
        <taxon>Bacteria</taxon>
        <taxon>Bacillati</taxon>
        <taxon>Bacillota</taxon>
        <taxon>Bacilli</taxon>
        <taxon>Bacillales</taxon>
        <taxon>Paenibacillaceae</taxon>
        <taxon>Paenibacillus</taxon>
    </lineage>
</organism>
<dbReference type="InterPro" id="IPR012094">
    <property type="entry name" value="tRNA_Ile_lys_synt"/>
</dbReference>
<dbReference type="PANTHER" id="PTHR43033">
    <property type="entry name" value="TRNA(ILE)-LYSIDINE SYNTHASE-RELATED"/>
    <property type="match status" value="1"/>
</dbReference>
<dbReference type="GO" id="GO:0005524">
    <property type="term" value="F:ATP binding"/>
    <property type="evidence" value="ECO:0007669"/>
    <property type="project" value="UniProtKB-UniRule"/>
</dbReference>
<evidence type="ECO:0000259" key="9">
    <source>
        <dbReference type="SMART" id="SM00977"/>
    </source>
</evidence>
<feature type="binding site" evidence="8">
    <location>
        <begin position="40"/>
        <end position="45"/>
    </location>
    <ligand>
        <name>ATP</name>
        <dbReference type="ChEBI" id="CHEBI:30616"/>
    </ligand>
</feature>
<keyword evidence="4 8" id="KW-0819">tRNA processing</keyword>
<dbReference type="SMART" id="SM00977">
    <property type="entry name" value="TilS_C"/>
    <property type="match status" value="1"/>
</dbReference>
<reference evidence="10 11" key="1">
    <citation type="submission" date="2017-04" db="EMBL/GenBank/DDBJ databases">
        <authorList>
            <person name="Afonso C.L."/>
            <person name="Miller P.J."/>
            <person name="Scott M.A."/>
            <person name="Spackman E."/>
            <person name="Goraichik I."/>
            <person name="Dimitrov K.M."/>
            <person name="Suarez D.L."/>
            <person name="Swayne D.E."/>
        </authorList>
    </citation>
    <scope>NUCLEOTIDE SEQUENCE [LARGE SCALE GENOMIC DNA]</scope>
    <source>
        <strain evidence="10 11">11</strain>
    </source>
</reference>
<dbReference type="SUPFAM" id="SSF52402">
    <property type="entry name" value="Adenine nucleotide alpha hydrolases-like"/>
    <property type="match status" value="1"/>
</dbReference>
<dbReference type="InterPro" id="IPR012795">
    <property type="entry name" value="tRNA_Ile_lys_synt_N"/>
</dbReference>
<dbReference type="InterPro" id="IPR011063">
    <property type="entry name" value="TilS/TtcA_N"/>
</dbReference>
<evidence type="ECO:0000256" key="1">
    <source>
        <dbReference type="ARBA" id="ARBA00004496"/>
    </source>
</evidence>
<dbReference type="OrthoDB" id="9807403at2"/>
<proteinExistence type="inferred from homology"/>
<dbReference type="SUPFAM" id="SSF56037">
    <property type="entry name" value="PheT/TilS domain"/>
    <property type="match status" value="1"/>
</dbReference>
<dbReference type="RefSeq" id="WP_085498865.1">
    <property type="nucleotide sequence ID" value="NZ_FXAZ01000011.1"/>
</dbReference>
<comment type="catalytic activity">
    <reaction evidence="7 8">
        <text>cytidine(34) in tRNA(Ile2) + L-lysine + ATP = lysidine(34) in tRNA(Ile2) + AMP + diphosphate + H(+)</text>
        <dbReference type="Rhea" id="RHEA:43744"/>
        <dbReference type="Rhea" id="RHEA-COMP:10625"/>
        <dbReference type="Rhea" id="RHEA-COMP:10670"/>
        <dbReference type="ChEBI" id="CHEBI:15378"/>
        <dbReference type="ChEBI" id="CHEBI:30616"/>
        <dbReference type="ChEBI" id="CHEBI:32551"/>
        <dbReference type="ChEBI" id="CHEBI:33019"/>
        <dbReference type="ChEBI" id="CHEBI:82748"/>
        <dbReference type="ChEBI" id="CHEBI:83665"/>
        <dbReference type="ChEBI" id="CHEBI:456215"/>
        <dbReference type="EC" id="6.3.4.19"/>
    </reaction>
</comment>
<dbReference type="HAMAP" id="MF_01161">
    <property type="entry name" value="tRNA_Ile_lys_synt"/>
    <property type="match status" value="1"/>
</dbReference>
<dbReference type="EC" id="6.3.4.19" evidence="8"/>
<dbReference type="STRING" id="1852522.SAMN06295960_4840"/>
<dbReference type="PANTHER" id="PTHR43033:SF1">
    <property type="entry name" value="TRNA(ILE)-LYSIDINE SYNTHASE-RELATED"/>
    <property type="match status" value="1"/>
</dbReference>
<dbReference type="Proteomes" id="UP000193834">
    <property type="component" value="Unassembled WGS sequence"/>
</dbReference>
<dbReference type="SUPFAM" id="SSF82829">
    <property type="entry name" value="MesJ substrate recognition domain-like"/>
    <property type="match status" value="1"/>
</dbReference>
<evidence type="ECO:0000256" key="3">
    <source>
        <dbReference type="ARBA" id="ARBA00022598"/>
    </source>
</evidence>
<dbReference type="CDD" id="cd01992">
    <property type="entry name" value="TilS_N"/>
    <property type="match status" value="1"/>
</dbReference>
<evidence type="ECO:0000313" key="11">
    <source>
        <dbReference type="Proteomes" id="UP000193834"/>
    </source>
</evidence>
<keyword evidence="6 8" id="KW-0067">ATP-binding</keyword>
<evidence type="ECO:0000256" key="6">
    <source>
        <dbReference type="ARBA" id="ARBA00022840"/>
    </source>
</evidence>
<dbReference type="NCBIfam" id="TIGR02432">
    <property type="entry name" value="lysidine_TilS_N"/>
    <property type="match status" value="1"/>
</dbReference>
<keyword evidence="11" id="KW-1185">Reference proteome</keyword>
<dbReference type="Pfam" id="PF11734">
    <property type="entry name" value="TilS_C"/>
    <property type="match status" value="1"/>
</dbReference>
<comment type="similarity">
    <text evidence="8">Belongs to the tRNA(Ile)-lysidine synthase family.</text>
</comment>
<dbReference type="Gene3D" id="3.40.50.620">
    <property type="entry name" value="HUPs"/>
    <property type="match status" value="1"/>
</dbReference>
<dbReference type="GO" id="GO:0005737">
    <property type="term" value="C:cytoplasm"/>
    <property type="evidence" value="ECO:0007669"/>
    <property type="project" value="UniProtKB-SubCell"/>
</dbReference>
<keyword evidence="5 8" id="KW-0547">Nucleotide-binding</keyword>
<gene>
    <name evidence="8" type="primary">tilS</name>
    <name evidence="10" type="ORF">SAMN06295960_4840</name>
</gene>
<evidence type="ECO:0000256" key="7">
    <source>
        <dbReference type="ARBA" id="ARBA00048539"/>
    </source>
</evidence>
<evidence type="ECO:0000256" key="8">
    <source>
        <dbReference type="HAMAP-Rule" id="MF_01161"/>
    </source>
</evidence>
<evidence type="ECO:0000256" key="2">
    <source>
        <dbReference type="ARBA" id="ARBA00022490"/>
    </source>
</evidence>
<comment type="domain">
    <text evidence="8">The N-terminal region contains the highly conserved SGGXDS motif, predicted to be a P-loop motif involved in ATP binding.</text>
</comment>
<dbReference type="GO" id="GO:0006400">
    <property type="term" value="P:tRNA modification"/>
    <property type="evidence" value="ECO:0007669"/>
    <property type="project" value="UniProtKB-UniRule"/>
</dbReference>
<keyword evidence="2 8" id="KW-0963">Cytoplasm</keyword>
<comment type="function">
    <text evidence="8">Ligates lysine onto the cytidine present at position 34 of the AUA codon-specific tRNA(Ile) that contains the anticodon CAU, in an ATP-dependent manner. Cytidine is converted to lysidine, thus changing the amino acid specificity of the tRNA from methionine to isoleucine.</text>
</comment>
<keyword evidence="3 8" id="KW-0436">Ligase</keyword>